<proteinExistence type="predicted"/>
<dbReference type="EMBL" id="LAZR01014991">
    <property type="protein sequence ID" value="KKM15093.1"/>
    <property type="molecule type" value="Genomic_DNA"/>
</dbReference>
<gene>
    <name evidence="1" type="ORF">LCGC14_1699530</name>
</gene>
<evidence type="ECO:0000313" key="1">
    <source>
        <dbReference type="EMBL" id="KKM15093.1"/>
    </source>
</evidence>
<sequence length="174" mass="20479">MSEAEEGKIVFITNDRWLLEKGNLDPTDEEILKEAAQGGKLIMMNLTQAFEAMKKDEPEKFSAYQKDQEKQVGRPLTMAELAKLAKQADERWTGYHRYVELMMTKQQAIQVRVWRINDHFTWRAIARAAFGLVIGNRWQKWRVWEPPSNQLMGMVLCHRAAELHDENYEQDPWN</sequence>
<protein>
    <submittedName>
        <fullName evidence="1">Uncharacterized protein</fullName>
    </submittedName>
</protein>
<comment type="caution">
    <text evidence="1">The sequence shown here is derived from an EMBL/GenBank/DDBJ whole genome shotgun (WGS) entry which is preliminary data.</text>
</comment>
<organism evidence="1">
    <name type="scientific">marine sediment metagenome</name>
    <dbReference type="NCBI Taxonomy" id="412755"/>
    <lineage>
        <taxon>unclassified sequences</taxon>
        <taxon>metagenomes</taxon>
        <taxon>ecological metagenomes</taxon>
    </lineage>
</organism>
<dbReference type="AlphaFoldDB" id="A0A0F9JYZ6"/>
<accession>A0A0F9JYZ6</accession>
<reference evidence="1" key="1">
    <citation type="journal article" date="2015" name="Nature">
        <title>Complex archaea that bridge the gap between prokaryotes and eukaryotes.</title>
        <authorList>
            <person name="Spang A."/>
            <person name="Saw J.H."/>
            <person name="Jorgensen S.L."/>
            <person name="Zaremba-Niedzwiedzka K."/>
            <person name="Martijn J."/>
            <person name="Lind A.E."/>
            <person name="van Eijk R."/>
            <person name="Schleper C."/>
            <person name="Guy L."/>
            <person name="Ettema T.J."/>
        </authorList>
    </citation>
    <scope>NUCLEOTIDE SEQUENCE</scope>
</reference>
<name>A0A0F9JYZ6_9ZZZZ</name>